<evidence type="ECO:0000256" key="1">
    <source>
        <dbReference type="ARBA" id="ARBA00000843"/>
    </source>
</evidence>
<accession>A0ABV7JMN2</accession>
<dbReference type="InterPro" id="IPR005760">
    <property type="entry name" value="A/G_AdeGlyc_MutY"/>
</dbReference>
<dbReference type="InterPro" id="IPR023170">
    <property type="entry name" value="HhH_base_excis_C"/>
</dbReference>
<dbReference type="InterPro" id="IPR044298">
    <property type="entry name" value="MIG/MutY"/>
</dbReference>
<evidence type="ECO:0000256" key="14">
    <source>
        <dbReference type="RuleBase" id="RU365096"/>
    </source>
</evidence>
<evidence type="ECO:0000256" key="10">
    <source>
        <dbReference type="ARBA" id="ARBA00023004"/>
    </source>
</evidence>
<comment type="similarity">
    <text evidence="3 14">Belongs to the Nth/MutY family.</text>
</comment>
<keyword evidence="17" id="KW-1185">Reference proteome</keyword>
<evidence type="ECO:0000313" key="17">
    <source>
        <dbReference type="Proteomes" id="UP001595526"/>
    </source>
</evidence>
<evidence type="ECO:0000256" key="7">
    <source>
        <dbReference type="ARBA" id="ARBA00022723"/>
    </source>
</evidence>
<dbReference type="SUPFAM" id="SSF48150">
    <property type="entry name" value="DNA-glycosylase"/>
    <property type="match status" value="1"/>
</dbReference>
<dbReference type="Pfam" id="PF00633">
    <property type="entry name" value="HHH"/>
    <property type="match status" value="1"/>
</dbReference>
<evidence type="ECO:0000313" key="16">
    <source>
        <dbReference type="EMBL" id="MFC3198422.1"/>
    </source>
</evidence>
<gene>
    <name evidence="16" type="primary">mutY</name>
    <name evidence="16" type="ORF">ACFOET_12430</name>
</gene>
<dbReference type="Gene3D" id="1.10.340.30">
    <property type="entry name" value="Hypothetical protein, domain 2"/>
    <property type="match status" value="1"/>
</dbReference>
<keyword evidence="9 16" id="KW-0378">Hydrolase</keyword>
<keyword evidence="11" id="KW-0411">Iron-sulfur</keyword>
<dbReference type="GO" id="GO:0000701">
    <property type="term" value="F:purine-specific mismatch base pair DNA N-glycosylase activity"/>
    <property type="evidence" value="ECO:0007669"/>
    <property type="project" value="UniProtKB-EC"/>
</dbReference>
<evidence type="ECO:0000256" key="9">
    <source>
        <dbReference type="ARBA" id="ARBA00022801"/>
    </source>
</evidence>
<keyword evidence="10 14" id="KW-0408">Iron</keyword>
<dbReference type="SUPFAM" id="SSF55811">
    <property type="entry name" value="Nudix"/>
    <property type="match status" value="1"/>
</dbReference>
<evidence type="ECO:0000256" key="8">
    <source>
        <dbReference type="ARBA" id="ARBA00022763"/>
    </source>
</evidence>
<evidence type="ECO:0000256" key="2">
    <source>
        <dbReference type="ARBA" id="ARBA00002933"/>
    </source>
</evidence>
<evidence type="ECO:0000256" key="11">
    <source>
        <dbReference type="ARBA" id="ARBA00023014"/>
    </source>
</evidence>
<dbReference type="PANTHER" id="PTHR42944">
    <property type="entry name" value="ADENINE DNA GLYCOSYLASE"/>
    <property type="match status" value="1"/>
</dbReference>
<keyword evidence="6" id="KW-0004">4Fe-4S</keyword>
<keyword evidence="13 14" id="KW-0326">Glycosidase</keyword>
<evidence type="ECO:0000259" key="15">
    <source>
        <dbReference type="SMART" id="SM00478"/>
    </source>
</evidence>
<dbReference type="Gene3D" id="3.90.79.10">
    <property type="entry name" value="Nucleoside Triphosphate Pyrophosphohydrolase"/>
    <property type="match status" value="1"/>
</dbReference>
<dbReference type="Proteomes" id="UP001595526">
    <property type="component" value="Unassembled WGS sequence"/>
</dbReference>
<feature type="domain" description="HhH-GPD" evidence="15">
    <location>
        <begin position="35"/>
        <end position="186"/>
    </location>
</feature>
<dbReference type="EC" id="3.2.2.31" evidence="4 14"/>
<evidence type="ECO:0000256" key="13">
    <source>
        <dbReference type="ARBA" id="ARBA00023295"/>
    </source>
</evidence>
<sequence>MAFSNEIMAWYSRHKRDLPWRRTTNPYIIWLSEVILQQTRVEQGLPYFHRFVSQYPDVVSFASADEDEILLHWQGLGYYSRARNMHRAAKAVVQEYGGAFPTNYEELIKLKGIGEYTAAAIASFSANEARAVVDGNVFRVLSRYFGIDDPINSTKGKKRFLSLAQDLLDHQNPGWYNQSVMEFGALQCRPKNPACATCVLRLDCRAVNEGRVGNLPVKIKGKASRNRYFNYFVVKADDRLLMSKRGKGDIWENLYELPLIETSSQAAPHELAAMDEVKACFGTNAGMKLVSGPVKHVLSHQNLFAQFFEVTPSRAPDIKKMQWNYVFIKDLGTLAKPKLIYSFLKNYMVGYYT</sequence>
<dbReference type="InterPro" id="IPR011257">
    <property type="entry name" value="DNA_glycosylase"/>
</dbReference>
<evidence type="ECO:0000256" key="5">
    <source>
        <dbReference type="ARBA" id="ARBA00022023"/>
    </source>
</evidence>
<proteinExistence type="inferred from homology"/>
<protein>
    <recommendedName>
        <fullName evidence="5 14">Adenine DNA glycosylase</fullName>
        <ecNumber evidence="4 14">3.2.2.31</ecNumber>
    </recommendedName>
</protein>
<dbReference type="CDD" id="cd00056">
    <property type="entry name" value="ENDO3c"/>
    <property type="match status" value="1"/>
</dbReference>
<keyword evidence="12" id="KW-0234">DNA repair</keyword>
<dbReference type="NCBIfam" id="TIGR01084">
    <property type="entry name" value="mutY"/>
    <property type="match status" value="1"/>
</dbReference>
<evidence type="ECO:0000256" key="6">
    <source>
        <dbReference type="ARBA" id="ARBA00022485"/>
    </source>
</evidence>
<dbReference type="EMBL" id="JBHRTA010000037">
    <property type="protein sequence ID" value="MFC3198422.1"/>
    <property type="molecule type" value="Genomic_DNA"/>
</dbReference>
<dbReference type="InterPro" id="IPR003265">
    <property type="entry name" value="HhH-GPD_domain"/>
</dbReference>
<evidence type="ECO:0000256" key="4">
    <source>
        <dbReference type="ARBA" id="ARBA00012045"/>
    </source>
</evidence>
<dbReference type="InterPro" id="IPR029119">
    <property type="entry name" value="MutY_C"/>
</dbReference>
<dbReference type="CDD" id="cd03431">
    <property type="entry name" value="NUDIX_DNA_Glycosylase_C-MutY"/>
    <property type="match status" value="1"/>
</dbReference>
<comment type="function">
    <text evidence="2">Adenine glycosylase active on G-A mispairs. MutY also corrects error-prone DNA synthesis past GO lesions which are due to the oxidatively damaged form of guanine: 7,8-dihydro-8-oxoguanine (8-oxo-dGTP).</text>
</comment>
<dbReference type="PANTHER" id="PTHR42944:SF1">
    <property type="entry name" value="ADENINE DNA GLYCOSYLASE"/>
    <property type="match status" value="1"/>
</dbReference>
<dbReference type="Gene3D" id="1.10.1670.10">
    <property type="entry name" value="Helix-hairpin-Helix base-excision DNA repair enzymes (C-terminal)"/>
    <property type="match status" value="1"/>
</dbReference>
<name>A0ABV7JMN2_9SPHI</name>
<comment type="catalytic activity">
    <reaction evidence="1 14">
        <text>Hydrolyzes free adenine bases from 7,8-dihydro-8-oxoguanine:adenine mismatched double-stranded DNA, leaving an apurinic site.</text>
        <dbReference type="EC" id="3.2.2.31"/>
    </reaction>
</comment>
<keyword evidence="8 14" id="KW-0227">DNA damage</keyword>
<dbReference type="InterPro" id="IPR015797">
    <property type="entry name" value="NUDIX_hydrolase-like_dom_sf"/>
</dbReference>
<dbReference type="Pfam" id="PF00730">
    <property type="entry name" value="HhH-GPD"/>
    <property type="match status" value="1"/>
</dbReference>
<dbReference type="RefSeq" id="WP_379023061.1">
    <property type="nucleotide sequence ID" value="NZ_JBHRTA010000037.1"/>
</dbReference>
<dbReference type="InterPro" id="IPR000445">
    <property type="entry name" value="HhH_motif"/>
</dbReference>
<dbReference type="InterPro" id="IPR004035">
    <property type="entry name" value="Endouclease-III_FeS-bd_BS"/>
</dbReference>
<reference evidence="17" key="1">
    <citation type="journal article" date="2019" name="Int. J. Syst. Evol. Microbiol.">
        <title>The Global Catalogue of Microorganisms (GCM) 10K type strain sequencing project: providing services to taxonomists for standard genome sequencing and annotation.</title>
        <authorList>
            <consortium name="The Broad Institute Genomics Platform"/>
            <consortium name="The Broad Institute Genome Sequencing Center for Infectious Disease"/>
            <person name="Wu L."/>
            <person name="Ma J."/>
        </authorList>
    </citation>
    <scope>NUCLEOTIDE SEQUENCE [LARGE SCALE GENOMIC DNA]</scope>
    <source>
        <strain evidence="17">KCTC 52416</strain>
    </source>
</reference>
<comment type="cofactor">
    <cofactor evidence="14">
        <name>[4Fe-4S] cluster</name>
        <dbReference type="ChEBI" id="CHEBI:49883"/>
    </cofactor>
    <text evidence="14">Binds 1 [4Fe-4S] cluster.</text>
</comment>
<dbReference type="PROSITE" id="PS00764">
    <property type="entry name" value="ENDONUCLEASE_III_1"/>
    <property type="match status" value="1"/>
</dbReference>
<keyword evidence="7" id="KW-0479">Metal-binding</keyword>
<evidence type="ECO:0000256" key="3">
    <source>
        <dbReference type="ARBA" id="ARBA00008343"/>
    </source>
</evidence>
<comment type="caution">
    <text evidence="16">The sequence shown here is derived from an EMBL/GenBank/DDBJ whole genome shotgun (WGS) entry which is preliminary data.</text>
</comment>
<evidence type="ECO:0000256" key="12">
    <source>
        <dbReference type="ARBA" id="ARBA00023204"/>
    </source>
</evidence>
<dbReference type="SMART" id="SM00478">
    <property type="entry name" value="ENDO3c"/>
    <property type="match status" value="1"/>
</dbReference>
<dbReference type="Pfam" id="PF14815">
    <property type="entry name" value="NUDIX_4"/>
    <property type="match status" value="1"/>
</dbReference>
<organism evidence="16 17">
    <name type="scientific">Parapedobacter deserti</name>
    <dbReference type="NCBI Taxonomy" id="1912957"/>
    <lineage>
        <taxon>Bacteria</taxon>
        <taxon>Pseudomonadati</taxon>
        <taxon>Bacteroidota</taxon>
        <taxon>Sphingobacteriia</taxon>
        <taxon>Sphingobacteriales</taxon>
        <taxon>Sphingobacteriaceae</taxon>
        <taxon>Parapedobacter</taxon>
    </lineage>
</organism>